<sequence>MTRPASAAWSGDCPAGDILDLVYDGTRFQLVSIFAGIASGGSPTLSPGDSVVVDPVTALPEQARKKVAVAGTNRTFVAGDRGKFVYRTNGGSAMVDTLPSSGLVAGWVTTVKNGHAAGQGALTINPAGGLLIEGGRPSSSIPALR</sequence>
<keyword evidence="2" id="KW-1185">Reference proteome</keyword>
<accession>A0A345ZSS2</accession>
<protein>
    <submittedName>
        <fullName evidence="1">Uncharacterized protein</fullName>
    </submittedName>
</protein>
<gene>
    <name evidence="1" type="ORF">DW352_05215</name>
</gene>
<dbReference type="KEGG" id="ptaw:DW352_05215"/>
<name>A0A345ZSS2_9HYPH</name>
<organism evidence="1 2">
    <name type="scientific">Pseudolabrys taiwanensis</name>
    <dbReference type="NCBI Taxonomy" id="331696"/>
    <lineage>
        <taxon>Bacteria</taxon>
        <taxon>Pseudomonadati</taxon>
        <taxon>Pseudomonadota</taxon>
        <taxon>Alphaproteobacteria</taxon>
        <taxon>Hyphomicrobiales</taxon>
        <taxon>Xanthobacteraceae</taxon>
        <taxon>Pseudolabrys</taxon>
    </lineage>
</organism>
<dbReference type="EMBL" id="CP031417">
    <property type="protein sequence ID" value="AXK79969.1"/>
    <property type="molecule type" value="Genomic_DNA"/>
</dbReference>
<dbReference type="AlphaFoldDB" id="A0A345ZSS2"/>
<proteinExistence type="predicted"/>
<reference evidence="1 2" key="1">
    <citation type="submission" date="2018-07" db="EMBL/GenBank/DDBJ databases">
        <authorList>
            <person name="Quirk P.G."/>
            <person name="Krulwich T.A."/>
        </authorList>
    </citation>
    <scope>NUCLEOTIDE SEQUENCE [LARGE SCALE GENOMIC DNA]</scope>
    <source>
        <strain evidence="1 2">CC-BB4</strain>
    </source>
</reference>
<dbReference type="Proteomes" id="UP000254889">
    <property type="component" value="Chromosome"/>
</dbReference>
<evidence type="ECO:0000313" key="1">
    <source>
        <dbReference type="EMBL" id="AXK79969.1"/>
    </source>
</evidence>
<dbReference type="RefSeq" id="WP_115689166.1">
    <property type="nucleotide sequence ID" value="NZ_CP031417.1"/>
</dbReference>
<evidence type="ECO:0000313" key="2">
    <source>
        <dbReference type="Proteomes" id="UP000254889"/>
    </source>
</evidence>